<evidence type="ECO:0000313" key="2">
    <source>
        <dbReference type="Proteomes" id="UP000635565"/>
    </source>
</evidence>
<accession>A0ABQ3VV26</accession>
<dbReference type="Proteomes" id="UP000635565">
    <property type="component" value="Unassembled WGS sequence"/>
</dbReference>
<reference evidence="1 2" key="1">
    <citation type="journal article" date="2021" name="Int. J. Syst. Evol. Microbiol.">
        <title>Reticulibacter mediterranei gen. nov., sp. nov., within the new family Reticulibacteraceae fam. nov., and Ktedonospora formicarum gen. nov., sp. nov., Ktedonobacter robiniae sp. nov., Dictyobacter formicarum sp. nov. and Dictyobacter arantiisoli sp. nov., belonging to the class Ktedonobacteria.</title>
        <authorList>
            <person name="Yabe S."/>
            <person name="Zheng Y."/>
            <person name="Wang C.M."/>
            <person name="Sakai Y."/>
            <person name="Abe K."/>
            <person name="Yokota A."/>
            <person name="Donadio S."/>
            <person name="Cavaletti L."/>
            <person name="Monciardini P."/>
        </authorList>
    </citation>
    <scope>NUCLEOTIDE SEQUENCE [LARGE SCALE GENOMIC DNA]</scope>
    <source>
        <strain evidence="1 2">SOSP1-9</strain>
    </source>
</reference>
<keyword evidence="2" id="KW-1185">Reference proteome</keyword>
<name>A0ABQ3VV26_9CHLR</name>
<sequence>MAHIFVGVIVPGSTAFEKIEETVKSQLEPFGDYWEVEPHKVYLSKEEISDIAEDNNISLKELEEWYRRPLAIDEQGIYYISTYNPQAKWENWWGIGGRWNGVVSKMSRHDSGQSTNIELEHCRLNENMIRIEQLGTIPDFFALLTPDLHWHEIGTEGVKLEYSEQEESEWQIKAQQILAEYRNDILVGVDCHS</sequence>
<organism evidence="1 2">
    <name type="scientific">Dictyobacter formicarum</name>
    <dbReference type="NCBI Taxonomy" id="2778368"/>
    <lineage>
        <taxon>Bacteria</taxon>
        <taxon>Bacillati</taxon>
        <taxon>Chloroflexota</taxon>
        <taxon>Ktedonobacteria</taxon>
        <taxon>Ktedonobacterales</taxon>
        <taxon>Dictyobacteraceae</taxon>
        <taxon>Dictyobacter</taxon>
    </lineage>
</organism>
<protein>
    <recommendedName>
        <fullName evidence="3">YubB ferredoxin-like domain-containing protein</fullName>
    </recommendedName>
</protein>
<evidence type="ECO:0000313" key="1">
    <source>
        <dbReference type="EMBL" id="GHO89408.1"/>
    </source>
</evidence>
<comment type="caution">
    <text evidence="1">The sequence shown here is derived from an EMBL/GenBank/DDBJ whole genome shotgun (WGS) entry which is preliminary data.</text>
</comment>
<evidence type="ECO:0008006" key="3">
    <source>
        <dbReference type="Google" id="ProtNLM"/>
    </source>
</evidence>
<dbReference type="EMBL" id="BNJJ01000036">
    <property type="protein sequence ID" value="GHO89408.1"/>
    <property type="molecule type" value="Genomic_DNA"/>
</dbReference>
<dbReference type="RefSeq" id="WP_201366931.1">
    <property type="nucleotide sequence ID" value="NZ_BNJJ01000036.1"/>
</dbReference>
<proteinExistence type="predicted"/>
<gene>
    <name evidence="1" type="ORF">KSZ_74140</name>
</gene>